<accession>A0A328D3I1</accession>
<protein>
    <submittedName>
        <fullName evidence="2">Uncharacterized protein</fullName>
    </submittedName>
</protein>
<organism evidence="2 3">
    <name type="scientific">Cuscuta australis</name>
    <dbReference type="NCBI Taxonomy" id="267555"/>
    <lineage>
        <taxon>Eukaryota</taxon>
        <taxon>Viridiplantae</taxon>
        <taxon>Streptophyta</taxon>
        <taxon>Embryophyta</taxon>
        <taxon>Tracheophyta</taxon>
        <taxon>Spermatophyta</taxon>
        <taxon>Magnoliopsida</taxon>
        <taxon>eudicotyledons</taxon>
        <taxon>Gunneridae</taxon>
        <taxon>Pentapetalae</taxon>
        <taxon>asterids</taxon>
        <taxon>lamiids</taxon>
        <taxon>Solanales</taxon>
        <taxon>Convolvulaceae</taxon>
        <taxon>Cuscuteae</taxon>
        <taxon>Cuscuta</taxon>
        <taxon>Cuscuta subgen. Grammica</taxon>
        <taxon>Cuscuta sect. Cleistogrammica</taxon>
    </lineage>
</organism>
<evidence type="ECO:0000313" key="3">
    <source>
        <dbReference type="Proteomes" id="UP000249390"/>
    </source>
</evidence>
<comment type="caution">
    <text evidence="2">The sequence shown here is derived from an EMBL/GenBank/DDBJ whole genome shotgun (WGS) entry which is preliminary data.</text>
</comment>
<reference evidence="2 3" key="1">
    <citation type="submission" date="2018-06" db="EMBL/GenBank/DDBJ databases">
        <title>The Genome of Cuscuta australis (Dodder) Provides Insight into the Evolution of Plant Parasitism.</title>
        <authorList>
            <person name="Liu H."/>
        </authorList>
    </citation>
    <scope>NUCLEOTIDE SEQUENCE [LARGE SCALE GENOMIC DNA]</scope>
    <source>
        <strain evidence="3">cv. Yunnan</strain>
        <tissue evidence="2">Vines</tissue>
    </source>
</reference>
<dbReference type="Proteomes" id="UP000249390">
    <property type="component" value="Unassembled WGS sequence"/>
</dbReference>
<evidence type="ECO:0000256" key="1">
    <source>
        <dbReference type="SAM" id="MobiDB-lite"/>
    </source>
</evidence>
<proteinExistence type="predicted"/>
<gene>
    <name evidence="2" type="ORF">DM860_014797</name>
</gene>
<dbReference type="AlphaFoldDB" id="A0A328D3I1"/>
<dbReference type="EMBL" id="NQVE01000204">
    <property type="protein sequence ID" value="RAL38971.1"/>
    <property type="molecule type" value="Genomic_DNA"/>
</dbReference>
<keyword evidence="3" id="KW-1185">Reference proteome</keyword>
<sequence>MFSQYFSTKKHEYSGDAETPKSSFRSPDAASQPAGYTTLSHRQRPRRGPNDNAAEVRAPARRNDIWGMRRKASAVQQSLLAHFFSSIVETLFKILNPNQ</sequence>
<name>A0A328D3I1_9ASTE</name>
<evidence type="ECO:0000313" key="2">
    <source>
        <dbReference type="EMBL" id="RAL38971.1"/>
    </source>
</evidence>
<feature type="region of interest" description="Disordered" evidence="1">
    <location>
        <begin position="1"/>
        <end position="59"/>
    </location>
</feature>